<sequence>MKAVTSRSVGIAVCAALLIIGTTSPASADGHGYRNKGDGDIIVSGNNNNTAARDLIVGNNNTAGTGHVIGAEANPSIQFAIANYSSYELSIESASDCSLCTVLDTPPFPFNMPARTPTATAVAFVNTNLGLTEQAVLNLTYQVGTQSKTFQVFMSHTFLGFGVIGCADGTAELDCLPGADDRQLVIFDAGSSPSQG</sequence>
<keyword evidence="3" id="KW-1185">Reference proteome</keyword>
<proteinExistence type="predicted"/>
<dbReference type="EMBL" id="BAABCE010000041">
    <property type="protein sequence ID" value="GAA3596196.1"/>
    <property type="molecule type" value="Genomic_DNA"/>
</dbReference>
<reference evidence="3" key="1">
    <citation type="journal article" date="2019" name="Int. J. Syst. Evol. Microbiol.">
        <title>The Global Catalogue of Microorganisms (GCM) 10K type strain sequencing project: providing services to taxonomists for standard genome sequencing and annotation.</title>
        <authorList>
            <consortium name="The Broad Institute Genomics Platform"/>
            <consortium name="The Broad Institute Genome Sequencing Center for Infectious Disease"/>
            <person name="Wu L."/>
            <person name="Ma J."/>
        </authorList>
    </citation>
    <scope>NUCLEOTIDE SEQUENCE [LARGE SCALE GENOMIC DNA]</scope>
    <source>
        <strain evidence="3">JCM 17656</strain>
    </source>
</reference>
<dbReference type="RefSeq" id="WP_346186775.1">
    <property type="nucleotide sequence ID" value="NZ_BAABCE010000041.1"/>
</dbReference>
<gene>
    <name evidence="2" type="ORF">GCM10022295_91470</name>
</gene>
<accession>A0ABP6Z2V0</accession>
<feature type="chain" id="PRO_5045981720" description="Secreted protein" evidence="1">
    <location>
        <begin position="29"/>
        <end position="196"/>
    </location>
</feature>
<protein>
    <recommendedName>
        <fullName evidence="4">Secreted protein</fullName>
    </recommendedName>
</protein>
<comment type="caution">
    <text evidence="2">The sequence shown here is derived from an EMBL/GenBank/DDBJ whole genome shotgun (WGS) entry which is preliminary data.</text>
</comment>
<keyword evidence="1" id="KW-0732">Signal</keyword>
<evidence type="ECO:0000313" key="3">
    <source>
        <dbReference type="Proteomes" id="UP001500707"/>
    </source>
</evidence>
<evidence type="ECO:0000313" key="2">
    <source>
        <dbReference type="EMBL" id="GAA3596196.1"/>
    </source>
</evidence>
<organism evidence="2 3">
    <name type="scientific">Streptomyces osmaniensis</name>
    <dbReference type="NCBI Taxonomy" id="593134"/>
    <lineage>
        <taxon>Bacteria</taxon>
        <taxon>Bacillati</taxon>
        <taxon>Actinomycetota</taxon>
        <taxon>Actinomycetes</taxon>
        <taxon>Kitasatosporales</taxon>
        <taxon>Streptomycetaceae</taxon>
        <taxon>Streptomyces</taxon>
    </lineage>
</organism>
<dbReference type="Proteomes" id="UP001500707">
    <property type="component" value="Unassembled WGS sequence"/>
</dbReference>
<name>A0ABP6Z2V0_9ACTN</name>
<feature type="signal peptide" evidence="1">
    <location>
        <begin position="1"/>
        <end position="28"/>
    </location>
</feature>
<evidence type="ECO:0008006" key="4">
    <source>
        <dbReference type="Google" id="ProtNLM"/>
    </source>
</evidence>
<evidence type="ECO:0000256" key="1">
    <source>
        <dbReference type="SAM" id="SignalP"/>
    </source>
</evidence>